<comment type="similarity">
    <text evidence="3">Belongs to the long-chain O-acyltransferase family.</text>
</comment>
<dbReference type="InParanoid" id="A0A6M4H7P6"/>
<dbReference type="RefSeq" id="WP_171162246.1">
    <property type="nucleotide sequence ID" value="NZ_CP053073.1"/>
</dbReference>
<evidence type="ECO:0000256" key="8">
    <source>
        <dbReference type="ARBA" id="ARBA00023098"/>
    </source>
</evidence>
<dbReference type="InterPro" id="IPR009721">
    <property type="entry name" value="O-acyltransferase_WSD1_C"/>
</dbReference>
<dbReference type="GO" id="GO:0004144">
    <property type="term" value="F:diacylglycerol O-acyltransferase activity"/>
    <property type="evidence" value="ECO:0007669"/>
    <property type="project" value="UniProtKB-EC"/>
</dbReference>
<dbReference type="Proteomes" id="UP000503096">
    <property type="component" value="Chromosome"/>
</dbReference>
<evidence type="ECO:0000256" key="4">
    <source>
        <dbReference type="ARBA" id="ARBA00013244"/>
    </source>
</evidence>
<evidence type="ECO:0000256" key="3">
    <source>
        <dbReference type="ARBA" id="ARBA00009587"/>
    </source>
</evidence>
<dbReference type="AlphaFoldDB" id="A0A6M4H7P6"/>
<evidence type="ECO:0000313" key="15">
    <source>
        <dbReference type="Proteomes" id="UP000503096"/>
    </source>
</evidence>
<protein>
    <recommendedName>
        <fullName evidence="4">diacylglycerol O-acyltransferase</fullName>
        <ecNumber evidence="4">2.3.1.20</ecNumber>
    </recommendedName>
</protein>
<evidence type="ECO:0000313" key="14">
    <source>
        <dbReference type="EMBL" id="QJR15185.1"/>
    </source>
</evidence>
<keyword evidence="5" id="KW-0444">Lipid biosynthesis</keyword>
<evidence type="ECO:0000256" key="2">
    <source>
        <dbReference type="ARBA" id="ARBA00005189"/>
    </source>
</evidence>
<evidence type="ECO:0000256" key="9">
    <source>
        <dbReference type="ARBA" id="ARBA00023315"/>
    </source>
</evidence>
<dbReference type="GO" id="GO:0019432">
    <property type="term" value="P:triglyceride biosynthetic process"/>
    <property type="evidence" value="ECO:0007669"/>
    <property type="project" value="UniProtKB-UniPathway"/>
</dbReference>
<dbReference type="EC" id="2.3.1.20" evidence="4"/>
<evidence type="ECO:0000259" key="12">
    <source>
        <dbReference type="Pfam" id="PF03007"/>
    </source>
</evidence>
<proteinExistence type="inferred from homology"/>
<gene>
    <name evidence="14" type="ORF">DSM104440_02002</name>
</gene>
<organism evidence="14 15">
    <name type="scientific">Usitatibacter palustris</name>
    <dbReference type="NCBI Taxonomy" id="2732487"/>
    <lineage>
        <taxon>Bacteria</taxon>
        <taxon>Pseudomonadati</taxon>
        <taxon>Pseudomonadota</taxon>
        <taxon>Betaproteobacteria</taxon>
        <taxon>Nitrosomonadales</taxon>
        <taxon>Usitatibacteraceae</taxon>
        <taxon>Usitatibacter</taxon>
    </lineage>
</organism>
<feature type="domain" description="O-acyltransferase WSD1-like N-terminal" evidence="12">
    <location>
        <begin position="7"/>
        <end position="278"/>
    </location>
</feature>
<dbReference type="Gene3D" id="3.30.559.10">
    <property type="entry name" value="Chloramphenicol acetyltransferase-like domain"/>
    <property type="match status" value="1"/>
</dbReference>
<accession>A0A6M4H7P6</accession>
<evidence type="ECO:0000256" key="5">
    <source>
        <dbReference type="ARBA" id="ARBA00022516"/>
    </source>
</evidence>
<dbReference type="PANTHER" id="PTHR31650">
    <property type="entry name" value="O-ACYLTRANSFERASE (WSD1-LIKE) FAMILY PROTEIN"/>
    <property type="match status" value="1"/>
</dbReference>
<dbReference type="Pfam" id="PF06974">
    <property type="entry name" value="WS_DGAT_C"/>
    <property type="match status" value="1"/>
</dbReference>
<dbReference type="InterPro" id="IPR004255">
    <property type="entry name" value="O-acyltransferase_WSD1_N"/>
</dbReference>
<dbReference type="EMBL" id="CP053073">
    <property type="protein sequence ID" value="QJR15185.1"/>
    <property type="molecule type" value="Genomic_DNA"/>
</dbReference>
<keyword evidence="15" id="KW-1185">Reference proteome</keyword>
<dbReference type="GO" id="GO:0005886">
    <property type="term" value="C:plasma membrane"/>
    <property type="evidence" value="ECO:0007669"/>
    <property type="project" value="TreeGrafter"/>
</dbReference>
<dbReference type="NCBIfam" id="TIGR02946">
    <property type="entry name" value="acyl_WS_DGAT"/>
    <property type="match status" value="1"/>
</dbReference>
<dbReference type="SUPFAM" id="SSF52777">
    <property type="entry name" value="CoA-dependent acyltransferases"/>
    <property type="match status" value="2"/>
</dbReference>
<dbReference type="PANTHER" id="PTHR31650:SF1">
    <property type="entry name" value="WAX ESTER SYNTHASE_DIACYLGLYCEROL ACYLTRANSFERASE 4-RELATED"/>
    <property type="match status" value="1"/>
</dbReference>
<dbReference type="InterPro" id="IPR045034">
    <property type="entry name" value="O-acyltransferase_WSD1-like"/>
</dbReference>
<dbReference type="InterPro" id="IPR023213">
    <property type="entry name" value="CAT-like_dom_sf"/>
</dbReference>
<evidence type="ECO:0000256" key="1">
    <source>
        <dbReference type="ARBA" id="ARBA00004771"/>
    </source>
</evidence>
<dbReference type="InterPro" id="IPR014292">
    <property type="entry name" value="Acyl_transf_WS/DGAT"/>
</dbReference>
<dbReference type="KEGG" id="upl:DSM104440_02002"/>
<name>A0A6M4H7P6_9PROT</name>
<dbReference type="UniPathway" id="UPA00282"/>
<feature type="region of interest" description="Disordered" evidence="11">
    <location>
        <begin position="475"/>
        <end position="521"/>
    </location>
</feature>
<keyword evidence="9 14" id="KW-0012">Acyltransferase</keyword>
<keyword evidence="6 14" id="KW-0808">Transferase</keyword>
<reference evidence="14 15" key="1">
    <citation type="submission" date="2020-04" db="EMBL/GenBank/DDBJ databases">
        <title>Usitatibacter rugosus gen. nov., sp. nov. and Usitatibacter palustris sp. nov., novel members of Usitatibacteraceae fam. nov. within the order Nitrosomonadales isolated from soil.</title>
        <authorList>
            <person name="Huber K.J."/>
            <person name="Neumann-Schaal M."/>
            <person name="Geppert A."/>
            <person name="Luckner M."/>
            <person name="Wanner G."/>
            <person name="Overmann J."/>
        </authorList>
    </citation>
    <scope>NUCLEOTIDE SEQUENCE [LARGE SCALE GENOMIC DNA]</scope>
    <source>
        <strain evidence="14 15">Swamp67</strain>
    </source>
</reference>
<keyword evidence="7" id="KW-0319">Glycerol metabolism</keyword>
<evidence type="ECO:0000259" key="13">
    <source>
        <dbReference type="Pfam" id="PF06974"/>
    </source>
</evidence>
<evidence type="ECO:0000256" key="11">
    <source>
        <dbReference type="SAM" id="MobiDB-lite"/>
    </source>
</evidence>
<evidence type="ECO:0000256" key="10">
    <source>
        <dbReference type="ARBA" id="ARBA00048109"/>
    </source>
</evidence>
<comment type="catalytic activity">
    <reaction evidence="10">
        <text>an acyl-CoA + a 1,2-diacyl-sn-glycerol = a triacyl-sn-glycerol + CoA</text>
        <dbReference type="Rhea" id="RHEA:10868"/>
        <dbReference type="ChEBI" id="CHEBI:17815"/>
        <dbReference type="ChEBI" id="CHEBI:57287"/>
        <dbReference type="ChEBI" id="CHEBI:58342"/>
        <dbReference type="ChEBI" id="CHEBI:64615"/>
        <dbReference type="EC" id="2.3.1.20"/>
    </reaction>
</comment>
<sequence length="521" mass="56732">MAREKISGVDTAWLRMEHPTNLMMIVGVMMFDGALNLKKVRRIIEARFLAYRRFRQRAVQDSSGAWWEDDTDFDIDSHVHRIALPGKADKAELEALVSDLASTPLDFTKPLWQFHLVDNYAGGGSALILRIHHCYADGIALIQVMLSMTHTDARGSLAMPAADIETTSSGGETEFWEQILKPVTGALENAGQIGKGLLEQGRAIAANPQMATDAMQEASRKGVDFIGEVAKLALMGRDSPTRFKGPLTARKRCAWADPLPLEEVKIVGRALGCSINDVLLAMAAGALRDYLEEHGDPVEGVEIRALVPVNLRPPGQGHSLGNHFGLVFLDLPLGMDHPLERLYEVRRRMRALKGSYQPAIALGLLTAVGHGPRILQEQVVQLLGQNASAVMTNVPGPQHPLYFAGGRIAEQNFWVPQSGGIGMGVSILSYNGRIQFGVITDEGLVPDPNEIVARFAGEFDKLMWLTLMSAWGEDEVAPKSEAKPARASRPKKAKADKAPAVAEVAESAPAAAKVPKRFRNL</sequence>
<evidence type="ECO:0000256" key="7">
    <source>
        <dbReference type="ARBA" id="ARBA00022798"/>
    </source>
</evidence>
<feature type="compositionally biased region" description="Low complexity" evidence="11">
    <location>
        <begin position="498"/>
        <end position="513"/>
    </location>
</feature>
<comment type="pathway">
    <text evidence="2">Lipid metabolism.</text>
</comment>
<dbReference type="Pfam" id="PF03007">
    <property type="entry name" value="WS_DGAT_cat"/>
    <property type="match status" value="1"/>
</dbReference>
<dbReference type="GO" id="GO:0006071">
    <property type="term" value="P:glycerol metabolic process"/>
    <property type="evidence" value="ECO:0007669"/>
    <property type="project" value="UniProtKB-KW"/>
</dbReference>
<feature type="domain" description="O-acyltransferase WSD1 C-terminal" evidence="13">
    <location>
        <begin position="321"/>
        <end position="462"/>
    </location>
</feature>
<comment type="pathway">
    <text evidence="1">Glycerolipid metabolism; triacylglycerol biosynthesis.</text>
</comment>
<keyword evidence="8" id="KW-0443">Lipid metabolism</keyword>
<evidence type="ECO:0000256" key="6">
    <source>
        <dbReference type="ARBA" id="ARBA00022679"/>
    </source>
</evidence>